<evidence type="ECO:0000256" key="10">
    <source>
        <dbReference type="ARBA" id="ARBA00023015"/>
    </source>
</evidence>
<keyword evidence="5 13" id="KW-0698">rRNA processing</keyword>
<dbReference type="CDD" id="cd02440">
    <property type="entry name" value="AdoMet_MTases"/>
    <property type="match status" value="1"/>
</dbReference>
<dbReference type="InterPro" id="IPR029063">
    <property type="entry name" value="SAM-dependent_MTases_sf"/>
</dbReference>
<proteinExistence type="inferred from homology"/>
<feature type="compositionally biased region" description="Basic and acidic residues" evidence="14">
    <location>
        <begin position="161"/>
        <end position="173"/>
    </location>
</feature>
<reference evidence="15" key="1">
    <citation type="submission" date="2015-11" db="EMBL/GenBank/DDBJ databases">
        <title>De novo transcriptome assembly of four potential Pierce s Disease insect vectors from Arizona vineyards.</title>
        <authorList>
            <person name="Tassone E.E."/>
        </authorList>
    </citation>
    <scope>NUCLEOTIDE SEQUENCE</scope>
</reference>
<dbReference type="GO" id="GO:0006364">
    <property type="term" value="P:rRNA processing"/>
    <property type="evidence" value="ECO:0007669"/>
    <property type="project" value="UniProtKB-UniRule"/>
</dbReference>
<protein>
    <recommendedName>
        <fullName evidence="3 13">Ribosomal RNA-processing protein 8</fullName>
        <ecNumber evidence="13">2.1.1.-</ecNumber>
    </recommendedName>
</protein>
<evidence type="ECO:0000256" key="1">
    <source>
        <dbReference type="ARBA" id="ARBA00004604"/>
    </source>
</evidence>
<comment type="subcellular location">
    <subcellularLocation>
        <location evidence="1 13">Nucleus</location>
        <location evidence="1 13">Nucleolus</location>
    </subcellularLocation>
</comment>
<dbReference type="EMBL" id="GEBQ01032263">
    <property type="protein sequence ID" value="JAT07714.1"/>
    <property type="molecule type" value="Transcribed_RNA"/>
</dbReference>
<dbReference type="InterPro" id="IPR007823">
    <property type="entry name" value="RRP8"/>
</dbReference>
<evidence type="ECO:0000256" key="12">
    <source>
        <dbReference type="ARBA" id="ARBA00023242"/>
    </source>
</evidence>
<organism evidence="15">
    <name type="scientific">Graphocephala atropunctata</name>
    <dbReference type="NCBI Taxonomy" id="36148"/>
    <lineage>
        <taxon>Eukaryota</taxon>
        <taxon>Metazoa</taxon>
        <taxon>Ecdysozoa</taxon>
        <taxon>Arthropoda</taxon>
        <taxon>Hexapoda</taxon>
        <taxon>Insecta</taxon>
        <taxon>Pterygota</taxon>
        <taxon>Neoptera</taxon>
        <taxon>Paraneoptera</taxon>
        <taxon>Hemiptera</taxon>
        <taxon>Auchenorrhyncha</taxon>
        <taxon>Membracoidea</taxon>
        <taxon>Cicadellidae</taxon>
        <taxon>Cicadellinae</taxon>
        <taxon>Cicadellini</taxon>
        <taxon>Graphocephala</taxon>
    </lineage>
</organism>
<dbReference type="GO" id="GO:0005677">
    <property type="term" value="C:chromatin silencing complex"/>
    <property type="evidence" value="ECO:0007669"/>
    <property type="project" value="TreeGrafter"/>
</dbReference>
<keyword evidence="10" id="KW-0805">Transcription regulation</keyword>
<evidence type="ECO:0000256" key="5">
    <source>
        <dbReference type="ARBA" id="ARBA00022552"/>
    </source>
</evidence>
<dbReference type="GO" id="GO:0033553">
    <property type="term" value="C:rDNA heterochromatin"/>
    <property type="evidence" value="ECO:0007669"/>
    <property type="project" value="TreeGrafter"/>
</dbReference>
<evidence type="ECO:0000313" key="15">
    <source>
        <dbReference type="EMBL" id="JAT07714.1"/>
    </source>
</evidence>
<dbReference type="GO" id="GO:0042149">
    <property type="term" value="P:cellular response to glucose starvation"/>
    <property type="evidence" value="ECO:0007669"/>
    <property type="project" value="TreeGrafter"/>
</dbReference>
<dbReference type="SUPFAM" id="SSF53335">
    <property type="entry name" value="S-adenosyl-L-methionine-dependent methyltransferases"/>
    <property type="match status" value="1"/>
</dbReference>
<dbReference type="AlphaFoldDB" id="A0A1B6K947"/>
<keyword evidence="11" id="KW-0804">Transcription</keyword>
<feature type="region of interest" description="Disordered" evidence="14">
    <location>
        <begin position="153"/>
        <end position="173"/>
    </location>
</feature>
<evidence type="ECO:0000256" key="9">
    <source>
        <dbReference type="ARBA" id="ARBA00022853"/>
    </source>
</evidence>
<dbReference type="GO" id="GO:0046015">
    <property type="term" value="P:regulation of transcription by glucose"/>
    <property type="evidence" value="ECO:0007669"/>
    <property type="project" value="TreeGrafter"/>
</dbReference>
<accession>A0A1B6K947</accession>
<evidence type="ECO:0000256" key="8">
    <source>
        <dbReference type="ARBA" id="ARBA00022691"/>
    </source>
</evidence>
<dbReference type="FunFam" id="1.10.10.2150:FF:000001">
    <property type="entry name" value="Ribosomal RNA-processing protein 8"/>
    <property type="match status" value="1"/>
</dbReference>
<keyword evidence="4" id="KW-0678">Repressor</keyword>
<keyword evidence="9" id="KW-0156">Chromatin regulator</keyword>
<keyword evidence="6 13" id="KW-0489">Methyltransferase</keyword>
<evidence type="ECO:0000256" key="13">
    <source>
        <dbReference type="RuleBase" id="RU365074"/>
    </source>
</evidence>
<feature type="non-terminal residue" evidence="15">
    <location>
        <position position="1"/>
    </location>
</feature>
<dbReference type="FunFam" id="3.40.50.150:FF:000068">
    <property type="entry name" value="Ribosomal RNA-processing protein 8"/>
    <property type="match status" value="1"/>
</dbReference>
<evidence type="ECO:0000256" key="4">
    <source>
        <dbReference type="ARBA" id="ARBA00022491"/>
    </source>
</evidence>
<evidence type="ECO:0000256" key="11">
    <source>
        <dbReference type="ARBA" id="ARBA00023163"/>
    </source>
</evidence>
<dbReference type="Gene3D" id="1.10.10.2150">
    <property type="entry name" value="Ribosomal RNA-processing protein 8, N-terminal domain"/>
    <property type="match status" value="1"/>
</dbReference>
<evidence type="ECO:0000256" key="3">
    <source>
        <dbReference type="ARBA" id="ARBA00020203"/>
    </source>
</evidence>
<keyword evidence="12 13" id="KW-0539">Nucleus</keyword>
<dbReference type="PANTHER" id="PTHR12787:SF0">
    <property type="entry name" value="RIBOSOMAL RNA-PROCESSING PROTEIN 8"/>
    <property type="match status" value="1"/>
</dbReference>
<dbReference type="GO" id="GO:0008168">
    <property type="term" value="F:methyltransferase activity"/>
    <property type="evidence" value="ECO:0007669"/>
    <property type="project" value="UniProtKB-KW"/>
</dbReference>
<dbReference type="EC" id="2.1.1.-" evidence="13"/>
<evidence type="ECO:0000256" key="6">
    <source>
        <dbReference type="ARBA" id="ARBA00022603"/>
    </source>
</evidence>
<comment type="function">
    <text evidence="13">Probable methyltransferase required to silence rDNA.</text>
</comment>
<sequence length="394" mass="44874">SSSRSHNLLKLHSNCQILFSSIRFEVFVITRKKKFRMGKLKPSILTGLFSHLSMNKKKEKSEYEDLRQISPKSKVAQKRKSKKSAISTLSSKLSIKALKDKNEILLTPSTSNTPAKTKVKKKSTLKLGVKQILDNTKNMMTSTNKYSEIAESPVQLSGPSGKREKYKNSKASSLRERMMKRLKAAKFRYMNEQLYVMESKGAEQMFSEDPKAFETYHDGFRQQLAQWPVNPLDIVIKSLKKRAKSGNLVVADFGCGEAQLAQQLPCTVHSLDLVALNQRVTVCDMAHTPLADSSVDVVVFCLSLMGTNILDYIREANRVLKENGVMKIAEIESRFEDLNHFVRGVERMGFEATSQDLSHNLFYFLDFKKKSNVSKKKKRMIPELSLKPCLYKKR</sequence>
<dbReference type="GO" id="GO:0000183">
    <property type="term" value="P:rDNA heterochromatin formation"/>
    <property type="evidence" value="ECO:0007669"/>
    <property type="project" value="TreeGrafter"/>
</dbReference>
<keyword evidence="8 13" id="KW-0949">S-adenosyl-L-methionine</keyword>
<keyword evidence="7 13" id="KW-0808">Transferase</keyword>
<gene>
    <name evidence="15" type="ORF">g.11655</name>
</gene>
<evidence type="ECO:0000256" key="2">
    <source>
        <dbReference type="ARBA" id="ARBA00006301"/>
    </source>
</evidence>
<evidence type="ECO:0000256" key="14">
    <source>
        <dbReference type="SAM" id="MobiDB-lite"/>
    </source>
</evidence>
<dbReference type="PANTHER" id="PTHR12787">
    <property type="entry name" value="RIBOSOMAL RNA-PROCESSING PROTEIN 8"/>
    <property type="match status" value="1"/>
</dbReference>
<comment type="similarity">
    <text evidence="2 13">Belongs to the methyltransferase superfamily. RRP8 family.</text>
</comment>
<dbReference type="Gene3D" id="3.40.50.150">
    <property type="entry name" value="Vaccinia Virus protein VP39"/>
    <property type="match status" value="1"/>
</dbReference>
<dbReference type="GO" id="GO:0005730">
    <property type="term" value="C:nucleolus"/>
    <property type="evidence" value="ECO:0007669"/>
    <property type="project" value="UniProtKB-SubCell"/>
</dbReference>
<evidence type="ECO:0000256" key="7">
    <source>
        <dbReference type="ARBA" id="ARBA00022679"/>
    </source>
</evidence>
<name>A0A1B6K947_9HEMI</name>
<dbReference type="GO" id="GO:0032259">
    <property type="term" value="P:methylation"/>
    <property type="evidence" value="ECO:0007669"/>
    <property type="project" value="UniProtKB-KW"/>
</dbReference>
<dbReference type="Pfam" id="PF05148">
    <property type="entry name" value="Methyltransf_8"/>
    <property type="match status" value="1"/>
</dbReference>
<dbReference type="InterPro" id="IPR042036">
    <property type="entry name" value="RRP8_N"/>
</dbReference>